<dbReference type="SUPFAM" id="SSF50729">
    <property type="entry name" value="PH domain-like"/>
    <property type="match status" value="1"/>
</dbReference>
<dbReference type="CDD" id="cd00821">
    <property type="entry name" value="PH"/>
    <property type="match status" value="1"/>
</dbReference>
<feature type="compositionally biased region" description="Polar residues" evidence="1">
    <location>
        <begin position="179"/>
        <end position="189"/>
    </location>
</feature>
<keyword evidence="3" id="KW-1185">Reference proteome</keyword>
<feature type="domain" description="PH" evidence="2">
    <location>
        <begin position="19"/>
        <end position="119"/>
    </location>
</feature>
<reference evidence="4" key="1">
    <citation type="submission" date="2025-08" db="UniProtKB">
        <authorList>
            <consortium name="RefSeq"/>
        </authorList>
    </citation>
    <scope>IDENTIFICATION</scope>
    <source>
        <tissue evidence="4">Muscle</tissue>
    </source>
</reference>
<dbReference type="Pfam" id="PF00169">
    <property type="entry name" value="PH"/>
    <property type="match status" value="1"/>
</dbReference>
<dbReference type="Gene3D" id="2.30.29.30">
    <property type="entry name" value="Pleckstrin-homology domain (PH domain)/Phosphotyrosine-binding domain (PTB)"/>
    <property type="match status" value="1"/>
</dbReference>
<accession>A0ABM1BRC6</accession>
<dbReference type="InterPro" id="IPR011993">
    <property type="entry name" value="PH-like_dom_sf"/>
</dbReference>
<dbReference type="SMART" id="SM00233">
    <property type="entry name" value="PH"/>
    <property type="match status" value="1"/>
</dbReference>
<evidence type="ECO:0000313" key="4">
    <source>
        <dbReference type="RefSeq" id="XP_013787171.1"/>
    </source>
</evidence>
<evidence type="ECO:0000259" key="2">
    <source>
        <dbReference type="PROSITE" id="PS50003"/>
    </source>
</evidence>
<dbReference type="GeneID" id="106471129"/>
<dbReference type="RefSeq" id="XP_013787171.1">
    <property type="nucleotide sequence ID" value="XM_013931717.2"/>
</dbReference>
<protein>
    <submittedName>
        <fullName evidence="4">Uncharacterized protein LOC106471129</fullName>
    </submittedName>
</protein>
<proteinExistence type="predicted"/>
<dbReference type="Proteomes" id="UP000694941">
    <property type="component" value="Unplaced"/>
</dbReference>
<organism evidence="3 4">
    <name type="scientific">Limulus polyphemus</name>
    <name type="common">Atlantic horseshoe crab</name>
    <dbReference type="NCBI Taxonomy" id="6850"/>
    <lineage>
        <taxon>Eukaryota</taxon>
        <taxon>Metazoa</taxon>
        <taxon>Ecdysozoa</taxon>
        <taxon>Arthropoda</taxon>
        <taxon>Chelicerata</taxon>
        <taxon>Merostomata</taxon>
        <taxon>Xiphosura</taxon>
        <taxon>Limulidae</taxon>
        <taxon>Limulus</taxon>
    </lineage>
</organism>
<gene>
    <name evidence="4" type="primary">LOC106471129</name>
</gene>
<sequence length="420" mass="46978">MTSSKTEPISKPTTTLEASTLKKGLLWQQRDKFFSRWKERYFVLTRDYLACFKKEAKVGVSEMGSFLYKINLVDIEGLQWTDKKREGVITVGLDHEGRLMLWNPTELGDWMFALQEATGLSKGRREILRKSQSLLPQITDRKLTRSQLEILKHNLNDDVTSSSVHYRNRSSEQRENGNIRPTSERQSTPHLGKRDQRMSVMTDIDLYDDLGADVSVLYRAVISPRLAPQCSSGSLSSLVSYVRSPAARSHLEKVSPRSLGMSPALSDHSLYAQHILSTSEISTNDTKRKKIGSATANSEFSYIRSDIPVSSLSAKESIGRLCQTSVISETTDCEGSVSWTTKVLAQLEKLHILNPSGENVRPSSIYGQPSLTSAASVFSTIPPDVVPAAINGHPELKQPYKRFTRPYQYTKSDTSFSFGS</sequence>
<dbReference type="PROSITE" id="PS50003">
    <property type="entry name" value="PH_DOMAIN"/>
    <property type="match status" value="1"/>
</dbReference>
<evidence type="ECO:0000256" key="1">
    <source>
        <dbReference type="SAM" id="MobiDB-lite"/>
    </source>
</evidence>
<dbReference type="InterPro" id="IPR001849">
    <property type="entry name" value="PH_domain"/>
</dbReference>
<feature type="region of interest" description="Disordered" evidence="1">
    <location>
        <begin position="161"/>
        <end position="197"/>
    </location>
</feature>
<name>A0ABM1BRC6_LIMPO</name>
<evidence type="ECO:0000313" key="3">
    <source>
        <dbReference type="Proteomes" id="UP000694941"/>
    </source>
</evidence>